<organism evidence="1 2">
    <name type="scientific">Crotalaria pallida</name>
    <name type="common">Smooth rattlebox</name>
    <name type="synonym">Crotalaria striata</name>
    <dbReference type="NCBI Taxonomy" id="3830"/>
    <lineage>
        <taxon>Eukaryota</taxon>
        <taxon>Viridiplantae</taxon>
        <taxon>Streptophyta</taxon>
        <taxon>Embryophyta</taxon>
        <taxon>Tracheophyta</taxon>
        <taxon>Spermatophyta</taxon>
        <taxon>Magnoliopsida</taxon>
        <taxon>eudicotyledons</taxon>
        <taxon>Gunneridae</taxon>
        <taxon>Pentapetalae</taxon>
        <taxon>rosids</taxon>
        <taxon>fabids</taxon>
        <taxon>Fabales</taxon>
        <taxon>Fabaceae</taxon>
        <taxon>Papilionoideae</taxon>
        <taxon>50 kb inversion clade</taxon>
        <taxon>genistoids sensu lato</taxon>
        <taxon>core genistoids</taxon>
        <taxon>Crotalarieae</taxon>
        <taxon>Crotalaria</taxon>
    </lineage>
</organism>
<reference evidence="1 2" key="1">
    <citation type="submission" date="2024-01" db="EMBL/GenBank/DDBJ databases">
        <title>The genomes of 5 underutilized Papilionoideae crops provide insights into root nodulation and disease resistanc.</title>
        <authorList>
            <person name="Yuan L."/>
        </authorList>
    </citation>
    <scope>NUCLEOTIDE SEQUENCE [LARGE SCALE GENOMIC DNA]</scope>
    <source>
        <strain evidence="1">ZHUSHIDOU_FW_LH</strain>
        <tissue evidence="1">Leaf</tissue>
    </source>
</reference>
<dbReference type="EMBL" id="JAYWIO010000003">
    <property type="protein sequence ID" value="KAK7273563.1"/>
    <property type="molecule type" value="Genomic_DNA"/>
</dbReference>
<gene>
    <name evidence="1" type="ORF">RIF29_14619</name>
</gene>
<name>A0AAN9IAG6_CROPI</name>
<sequence>MASIPLSILLLQIKATMRLWLCSFTMELMSILEIIVVREPPFLGKPTKFRPIDYLNPDWPGFFPFSNAIARTVGHLSKSVEVMKLVNNLIKAPEMVVTMQEFSKEMTKGQGEDLFMASFRLFDALLSGVKDANSLSKKECHVDDTNDAFIYLAF</sequence>
<protein>
    <submittedName>
        <fullName evidence="1">Uncharacterized protein</fullName>
    </submittedName>
</protein>
<dbReference type="Gene3D" id="6.10.140.1230">
    <property type="match status" value="1"/>
</dbReference>
<proteinExistence type="predicted"/>
<accession>A0AAN9IAG6</accession>
<dbReference type="Proteomes" id="UP001372338">
    <property type="component" value="Unassembled WGS sequence"/>
</dbReference>
<keyword evidence="2" id="KW-1185">Reference proteome</keyword>
<evidence type="ECO:0000313" key="2">
    <source>
        <dbReference type="Proteomes" id="UP001372338"/>
    </source>
</evidence>
<dbReference type="AlphaFoldDB" id="A0AAN9IAG6"/>
<evidence type="ECO:0000313" key="1">
    <source>
        <dbReference type="EMBL" id="KAK7273563.1"/>
    </source>
</evidence>
<comment type="caution">
    <text evidence="1">The sequence shown here is derived from an EMBL/GenBank/DDBJ whole genome shotgun (WGS) entry which is preliminary data.</text>
</comment>